<accession>A0ABS1SAA8</accession>
<gene>
    <name evidence="1" type="ORF">JL111_19345</name>
</gene>
<keyword evidence="2" id="KW-1185">Reference proteome</keyword>
<reference evidence="1 2" key="1">
    <citation type="submission" date="2021-01" db="EMBL/GenBank/DDBJ databases">
        <title>011410 draft genome.</title>
        <authorList>
            <person name="Lang L."/>
        </authorList>
    </citation>
    <scope>NUCLEOTIDE SEQUENCE [LARGE SCALE GENOMIC DNA]</scope>
    <source>
        <strain evidence="1 2">KCTC 42845</strain>
    </source>
</reference>
<organism evidence="1 2">
    <name type="scientific">Paracoccus aerius</name>
    <dbReference type="NCBI Taxonomy" id="1915382"/>
    <lineage>
        <taxon>Bacteria</taxon>
        <taxon>Pseudomonadati</taxon>
        <taxon>Pseudomonadota</taxon>
        <taxon>Alphaproteobacteria</taxon>
        <taxon>Rhodobacterales</taxon>
        <taxon>Paracoccaceae</taxon>
        <taxon>Paracoccus</taxon>
    </lineage>
</organism>
<sequence length="82" mass="9235">MPTVLRFDGLRVVIYPDDHRPAHVHVIGAEGEAVFILNCPDGPPVLRETYGFSRRAVSRIEKELAKHLSTLCPIWSNIHGDF</sequence>
<comment type="caution">
    <text evidence="1">The sequence shown here is derived from an EMBL/GenBank/DDBJ whole genome shotgun (WGS) entry which is preliminary data.</text>
</comment>
<dbReference type="RefSeq" id="WP_191312975.1">
    <property type="nucleotide sequence ID" value="NZ_BNCL01000036.1"/>
</dbReference>
<protein>
    <submittedName>
        <fullName evidence="1">DUF4160 domain-containing protein</fullName>
    </submittedName>
</protein>
<name>A0ABS1SAA8_9RHOB</name>
<evidence type="ECO:0000313" key="1">
    <source>
        <dbReference type="EMBL" id="MBL3675628.1"/>
    </source>
</evidence>
<proteinExistence type="predicted"/>
<dbReference type="Proteomes" id="UP000644749">
    <property type="component" value="Unassembled WGS sequence"/>
</dbReference>
<dbReference type="EMBL" id="JAESHT010000035">
    <property type="protein sequence ID" value="MBL3675628.1"/>
    <property type="molecule type" value="Genomic_DNA"/>
</dbReference>
<dbReference type="Pfam" id="PF13711">
    <property type="entry name" value="DUF4160"/>
    <property type="match status" value="1"/>
</dbReference>
<evidence type="ECO:0000313" key="2">
    <source>
        <dbReference type="Proteomes" id="UP000644749"/>
    </source>
</evidence>
<dbReference type="InterPro" id="IPR025427">
    <property type="entry name" value="DUF4160"/>
</dbReference>